<feature type="chain" id="PRO_5044413357" evidence="1">
    <location>
        <begin position="26"/>
        <end position="189"/>
    </location>
</feature>
<dbReference type="GeneID" id="61318423"/>
<protein>
    <submittedName>
        <fullName evidence="2">Uncharacterized protein</fullName>
    </submittedName>
</protein>
<keyword evidence="1" id="KW-0732">Signal</keyword>
<feature type="signal peptide" evidence="1">
    <location>
        <begin position="1"/>
        <end position="25"/>
    </location>
</feature>
<comment type="caution">
    <text evidence="2">The sequence shown here is derived from an EMBL/GenBank/DDBJ whole genome shotgun (WGS) entry which is preliminary data.</text>
</comment>
<dbReference type="Proteomes" id="UP000481876">
    <property type="component" value="Unassembled WGS sequence"/>
</dbReference>
<evidence type="ECO:0000313" key="3">
    <source>
        <dbReference type="EMBL" id="KAB2794944.1"/>
    </source>
</evidence>
<evidence type="ECO:0000256" key="1">
    <source>
        <dbReference type="SAM" id="SignalP"/>
    </source>
</evidence>
<evidence type="ECO:0000313" key="4">
    <source>
        <dbReference type="Proteomes" id="UP000441102"/>
    </source>
</evidence>
<dbReference type="Proteomes" id="UP000441102">
    <property type="component" value="Unassembled WGS sequence"/>
</dbReference>
<accession>A0A6I0D915</accession>
<name>A0A6I0D915_BRUAN</name>
<evidence type="ECO:0000313" key="2">
    <source>
        <dbReference type="EMBL" id="KAB2769809.1"/>
    </source>
</evidence>
<dbReference type="EMBL" id="WBWS01000010">
    <property type="protein sequence ID" value="KAB2769809.1"/>
    <property type="molecule type" value="Genomic_DNA"/>
</dbReference>
<sequence>MRTALKLAAVLSAFIVVAPAGPASAMDTQVLATAAASYEDGAAAQQLEDRLADLIEAGDKAGLEALATQIERDDGPILEALAVLMEENGPALDGTKPAHSDELARLAMAMGPCHQANIALRSIVLLVSAGEAEPVVRNGIVMIDGSEIDSTYARLIHICEKIKKLPAHRPRIGSRCSFTGICGDDPDMN</sequence>
<evidence type="ECO:0000313" key="5">
    <source>
        <dbReference type="Proteomes" id="UP000481876"/>
    </source>
</evidence>
<organism evidence="2 5">
    <name type="scientific">Brucella anthropi</name>
    <name type="common">Ochrobactrum anthropi</name>
    <dbReference type="NCBI Taxonomy" id="529"/>
    <lineage>
        <taxon>Bacteria</taxon>
        <taxon>Pseudomonadati</taxon>
        <taxon>Pseudomonadota</taxon>
        <taxon>Alphaproteobacteria</taxon>
        <taxon>Hyphomicrobiales</taxon>
        <taxon>Brucellaceae</taxon>
        <taxon>Brucella/Ochrobactrum group</taxon>
        <taxon>Brucella</taxon>
    </lineage>
</organism>
<proteinExistence type="predicted"/>
<reference evidence="4 5" key="1">
    <citation type="submission" date="2019-09" db="EMBL/GenBank/DDBJ databases">
        <title>Taxonomic organization of the family Brucellaceae based on a phylogenomic approach.</title>
        <authorList>
            <person name="Leclercq S."/>
            <person name="Cloeckaert A."/>
            <person name="Zygmunt M.S."/>
        </authorList>
    </citation>
    <scope>NUCLEOTIDE SEQUENCE [LARGE SCALE GENOMIC DNA]</scope>
    <source>
        <strain evidence="3 4">CCUG 34461</strain>
        <strain evidence="2 5">LMG 3313</strain>
    </source>
</reference>
<dbReference type="AlphaFoldDB" id="A0A6I0D915"/>
<dbReference type="EMBL" id="WBWX01000007">
    <property type="protein sequence ID" value="KAB2794944.1"/>
    <property type="molecule type" value="Genomic_DNA"/>
</dbReference>
<dbReference type="RefSeq" id="WP_085982334.1">
    <property type="nucleotide sequence ID" value="NZ_CP044970.1"/>
</dbReference>
<gene>
    <name evidence="2" type="ORF">F9L04_11170</name>
    <name evidence="3" type="ORF">F9L06_17925</name>
</gene>